<evidence type="ECO:0000313" key="2">
    <source>
        <dbReference type="Proteomes" id="UP000752814"/>
    </source>
</evidence>
<name>A0A8J8PFG7_9ARCH</name>
<evidence type="ECO:0000313" key="1">
    <source>
        <dbReference type="EMBL" id="TQS84656.1"/>
    </source>
</evidence>
<protein>
    <recommendedName>
        <fullName evidence="3">DUF3793 domain-containing protein</fullName>
    </recommendedName>
</protein>
<dbReference type="GeneID" id="41323331"/>
<dbReference type="AlphaFoldDB" id="A0A8J8PFG7"/>
<dbReference type="EMBL" id="LVVT01000001">
    <property type="protein sequence ID" value="TQS84656.1"/>
    <property type="molecule type" value="Genomic_DNA"/>
</dbReference>
<proteinExistence type="predicted"/>
<reference evidence="1" key="1">
    <citation type="submission" date="2016-03" db="EMBL/GenBank/DDBJ databases">
        <authorList>
            <person name="Borrel G."/>
            <person name="Mccann A."/>
            <person name="O'Toole P.W."/>
        </authorList>
    </citation>
    <scope>NUCLEOTIDE SEQUENCE</scope>
    <source>
        <strain evidence="1">183</strain>
    </source>
</reference>
<dbReference type="Pfam" id="PF12672">
    <property type="entry name" value="DUF3793"/>
    <property type="match status" value="1"/>
</dbReference>
<dbReference type="RefSeq" id="WP_020448798.1">
    <property type="nucleotide sequence ID" value="NZ_CAYAYE010000015.1"/>
</dbReference>
<comment type="caution">
    <text evidence="1">The sequence shown here is derived from an EMBL/GenBank/DDBJ whole genome shotgun (WGS) entry which is preliminary data.</text>
</comment>
<gene>
    <name evidence="1" type="ORF">A3207_01035</name>
</gene>
<accession>A0A8J8PFG7</accession>
<evidence type="ECO:0008006" key="3">
    <source>
        <dbReference type="Google" id="ProtNLM"/>
    </source>
</evidence>
<dbReference type="InterPro" id="IPR024523">
    <property type="entry name" value="DUF3793"/>
</dbReference>
<organism evidence="1 2">
    <name type="scientific">Candidatus Methanomassiliicoccus intestinalis</name>
    <dbReference type="NCBI Taxonomy" id="1406512"/>
    <lineage>
        <taxon>Archaea</taxon>
        <taxon>Methanobacteriati</taxon>
        <taxon>Thermoplasmatota</taxon>
        <taxon>Thermoplasmata</taxon>
        <taxon>Methanomassiliicoccales</taxon>
        <taxon>Methanomassiliicoccaceae</taxon>
        <taxon>Methanomassiliicoccus</taxon>
    </lineage>
</organism>
<sequence>MAESESYLERCLVRHCSPTLANIKPGSLFTCPSDNTISLAAEIRALNSVLNIKGIRLRLLNISSGRALVYVYRPKMLHDYIKKEEICEFLCSSGYDCRDIKSVLSSLQRKIAAEGVPHEIGLFLGYPLEDVKGFIENKGRNYLCRGCWKVYCDKCKAQRMFNEIKLCRQLYLNEFEDGRSVADLAVYAG</sequence>
<dbReference type="Proteomes" id="UP000752814">
    <property type="component" value="Unassembled WGS sequence"/>
</dbReference>